<dbReference type="NCBIfam" id="TIGR00573">
    <property type="entry name" value="dnaq"/>
    <property type="match status" value="1"/>
</dbReference>
<protein>
    <recommendedName>
        <fullName evidence="2">Exonuclease domain-containing protein</fullName>
    </recommendedName>
</protein>
<dbReference type="EMBL" id="VTFY01000018">
    <property type="protein sequence ID" value="MRX83960.1"/>
    <property type="molecule type" value="Genomic_DNA"/>
</dbReference>
<evidence type="ECO:0000259" key="2">
    <source>
        <dbReference type="SMART" id="SM00479"/>
    </source>
</evidence>
<dbReference type="AlphaFoldDB" id="A0A6N7RT23"/>
<dbReference type="PANTHER" id="PTHR30231:SF41">
    <property type="entry name" value="DNA POLYMERASE III SUBUNIT EPSILON"/>
    <property type="match status" value="1"/>
</dbReference>
<keyword evidence="1" id="KW-0540">Nuclease</keyword>
<feature type="domain" description="Exonuclease" evidence="2">
    <location>
        <begin position="32"/>
        <end position="199"/>
    </location>
</feature>
<keyword evidence="1" id="KW-0269">Exonuclease</keyword>
<dbReference type="InterPro" id="IPR006054">
    <property type="entry name" value="DnaQ"/>
</dbReference>
<dbReference type="InterPro" id="IPR013520">
    <property type="entry name" value="Ribonucl_H"/>
</dbReference>
<sequence length="324" mass="36172">MQGGEMRANEPRPLSQFPANISYSVPFNRPFEYFVIDLETAGLNPQEDPITEAAIIRVFNKSIVGQYHSLVRSGKPQPRKIVQYTGITDEMLAGAPSVETVAQELANFIGKKPVPIFAHKASFDASFLFCWNVADYIQADCPICDSLQLAKQAFPAKGEYNLDYLAKEFSLKRFDAHRALGDAYCTAQLIEHCYNKLESERGFITGRTVQGELPGLFDNPPCPFCGSALVAKDGRTRNNGAQRYRCKLCKKRYFEDHRPETSATVKRGPTFKEAMDADEDGILRCPKCGSSQLSIKENAGHSHIFKCRDCNKTSTFWDNDSAPA</sequence>
<dbReference type="InterPro" id="IPR012337">
    <property type="entry name" value="RNaseH-like_sf"/>
</dbReference>
<dbReference type="InterPro" id="IPR036397">
    <property type="entry name" value="RNaseH_sf"/>
</dbReference>
<dbReference type="SMART" id="SM00479">
    <property type="entry name" value="EXOIII"/>
    <property type="match status" value="1"/>
</dbReference>
<dbReference type="GO" id="GO:0003677">
    <property type="term" value="F:DNA binding"/>
    <property type="evidence" value="ECO:0007669"/>
    <property type="project" value="InterPro"/>
</dbReference>
<gene>
    <name evidence="3" type="ORF">GJG86_15885</name>
</gene>
<dbReference type="GO" id="GO:0045004">
    <property type="term" value="P:DNA replication proofreading"/>
    <property type="evidence" value="ECO:0007669"/>
    <property type="project" value="TreeGrafter"/>
</dbReference>
<dbReference type="GO" id="GO:0008408">
    <property type="term" value="F:3'-5' exonuclease activity"/>
    <property type="evidence" value="ECO:0007669"/>
    <property type="project" value="TreeGrafter"/>
</dbReference>
<dbReference type="GO" id="GO:0005829">
    <property type="term" value="C:cytosol"/>
    <property type="evidence" value="ECO:0007669"/>
    <property type="project" value="TreeGrafter"/>
</dbReference>
<accession>A0A6N7RT23</accession>
<dbReference type="CDD" id="cd06127">
    <property type="entry name" value="DEDDh"/>
    <property type="match status" value="1"/>
</dbReference>
<comment type="caution">
    <text evidence="3">The sequence shown here is derived from an EMBL/GenBank/DDBJ whole genome shotgun (WGS) entry which is preliminary data.</text>
</comment>
<evidence type="ECO:0000313" key="4">
    <source>
        <dbReference type="Proteomes" id="UP000438093"/>
    </source>
</evidence>
<keyword evidence="4" id="KW-1185">Reference proteome</keyword>
<dbReference type="Proteomes" id="UP000438093">
    <property type="component" value="Unassembled WGS sequence"/>
</dbReference>
<proteinExistence type="predicted"/>
<evidence type="ECO:0000256" key="1">
    <source>
        <dbReference type="ARBA" id="ARBA00022839"/>
    </source>
</evidence>
<dbReference type="PANTHER" id="PTHR30231">
    <property type="entry name" value="DNA POLYMERASE III SUBUNIT EPSILON"/>
    <property type="match status" value="1"/>
</dbReference>
<dbReference type="Pfam" id="PF00929">
    <property type="entry name" value="RNase_T"/>
    <property type="match status" value="1"/>
</dbReference>
<dbReference type="Gene3D" id="3.30.420.10">
    <property type="entry name" value="Ribonuclease H-like superfamily/Ribonuclease H"/>
    <property type="match status" value="1"/>
</dbReference>
<reference evidence="4" key="1">
    <citation type="submission" date="2019-08" db="EMBL/GenBank/DDBJ databases">
        <title>Arthrobacter sp. nov., isolated from plateau pika and Tibetan wild ass.</title>
        <authorList>
            <person name="Ge Y."/>
        </authorList>
    </citation>
    <scope>NUCLEOTIDE SEQUENCE [LARGE SCALE GENOMIC DNA]</scope>
    <source>
        <strain evidence="4">HF-4214</strain>
    </source>
</reference>
<keyword evidence="1" id="KW-0378">Hydrolase</keyword>
<name>A0A6N7RT23_9ACTN</name>
<evidence type="ECO:0000313" key="3">
    <source>
        <dbReference type="EMBL" id="MRX83960.1"/>
    </source>
</evidence>
<dbReference type="SUPFAM" id="SSF53098">
    <property type="entry name" value="Ribonuclease H-like"/>
    <property type="match status" value="1"/>
</dbReference>
<organism evidence="3 4">
    <name type="scientific">Eggerthella guodeyinii</name>
    <dbReference type="NCBI Taxonomy" id="2690837"/>
    <lineage>
        <taxon>Bacteria</taxon>
        <taxon>Bacillati</taxon>
        <taxon>Actinomycetota</taxon>
        <taxon>Coriobacteriia</taxon>
        <taxon>Eggerthellales</taxon>
        <taxon>Eggerthellaceae</taxon>
        <taxon>Eggerthella</taxon>
    </lineage>
</organism>
<dbReference type="GO" id="GO:0003887">
    <property type="term" value="F:DNA-directed DNA polymerase activity"/>
    <property type="evidence" value="ECO:0007669"/>
    <property type="project" value="InterPro"/>
</dbReference>
<dbReference type="FunFam" id="3.30.420.10:FF:000045">
    <property type="entry name" value="3'-5' exonuclease DinG"/>
    <property type="match status" value="1"/>
</dbReference>